<dbReference type="InterPro" id="IPR010473">
    <property type="entry name" value="GTPase-bd"/>
</dbReference>
<gene>
    <name evidence="2" type="ORF">WBA_LOCUS1535</name>
</gene>
<dbReference type="GO" id="GO:0031267">
    <property type="term" value="F:small GTPase binding"/>
    <property type="evidence" value="ECO:0007669"/>
    <property type="project" value="InterPro"/>
</dbReference>
<dbReference type="InterPro" id="IPR016024">
    <property type="entry name" value="ARM-type_fold"/>
</dbReference>
<dbReference type="STRING" id="6293.A0A183XJI0"/>
<dbReference type="SUPFAM" id="SSF48371">
    <property type="entry name" value="ARM repeat"/>
    <property type="match status" value="1"/>
</dbReference>
<dbReference type="Gene3D" id="1.25.10.10">
    <property type="entry name" value="Leucine-rich Repeat Variant"/>
    <property type="match status" value="1"/>
</dbReference>
<dbReference type="GO" id="GO:0003779">
    <property type="term" value="F:actin binding"/>
    <property type="evidence" value="ECO:0007669"/>
    <property type="project" value="InterPro"/>
</dbReference>
<sequence>MIDAVNQMLRCFNWVRSDDIKEEKMHIEEKYIFPPDPLHNLVFTLDAANLNKCEVDIAFPRLLAELDLSPENQKLLLDQPIEKKCLMLTEQNAIRDKYGIGNSKIAEKFLEMIQEHNLLDSDNNLYILEALFISLRTQSHSYVESFVKLGGSGQLKSLLSECPRRPGLEQHAAAILLCFRALLNSTVGRLVVLSSNDTLCVIASSTCLSSAKCKVIFFVF</sequence>
<reference evidence="2 3" key="2">
    <citation type="submission" date="2018-11" db="EMBL/GenBank/DDBJ databases">
        <authorList>
            <consortium name="Pathogen Informatics"/>
        </authorList>
    </citation>
    <scope>NUCLEOTIDE SEQUENCE [LARGE SCALE GENOMIC DNA]</scope>
</reference>
<reference evidence="4" key="1">
    <citation type="submission" date="2016-11" db="UniProtKB">
        <authorList>
            <consortium name="WormBaseParasite"/>
        </authorList>
    </citation>
    <scope>IDENTIFICATION</scope>
    <source>
        <strain evidence="4">pt0022</strain>
    </source>
</reference>
<dbReference type="OrthoDB" id="1104827at2759"/>
<keyword evidence="3" id="KW-1185">Reference proteome</keyword>
<dbReference type="EMBL" id="UYWW01000327">
    <property type="protein sequence ID" value="VDM08149.1"/>
    <property type="molecule type" value="Genomic_DNA"/>
</dbReference>
<proteinExistence type="predicted"/>
<feature type="domain" description="Formin GTPase-binding" evidence="1">
    <location>
        <begin position="47"/>
        <end position="220"/>
    </location>
</feature>
<dbReference type="SMART" id="SM01140">
    <property type="entry name" value="Drf_GBD"/>
    <property type="match status" value="1"/>
</dbReference>
<dbReference type="WBParaSite" id="maker-PairedContig_4917-snap-gene-0.14-mRNA-1">
    <property type="protein sequence ID" value="maker-PairedContig_4917-snap-gene-0.14-mRNA-1"/>
    <property type="gene ID" value="maker-PairedContig_4917-snap-gene-0.14"/>
</dbReference>
<organism evidence="4">
    <name type="scientific">Wuchereria bancrofti</name>
    <dbReference type="NCBI Taxonomy" id="6293"/>
    <lineage>
        <taxon>Eukaryota</taxon>
        <taxon>Metazoa</taxon>
        <taxon>Ecdysozoa</taxon>
        <taxon>Nematoda</taxon>
        <taxon>Chromadorea</taxon>
        <taxon>Rhabditida</taxon>
        <taxon>Spirurina</taxon>
        <taxon>Spiruromorpha</taxon>
        <taxon>Filarioidea</taxon>
        <taxon>Onchocercidae</taxon>
        <taxon>Wuchereria</taxon>
    </lineage>
</organism>
<name>A0A183XJI0_WUCBA</name>
<dbReference type="Pfam" id="PF06371">
    <property type="entry name" value="Drf_GBD"/>
    <property type="match status" value="1"/>
</dbReference>
<protein>
    <submittedName>
        <fullName evidence="4">Drf_GBD domain-containing protein</fullName>
    </submittedName>
</protein>
<evidence type="ECO:0000313" key="2">
    <source>
        <dbReference type="EMBL" id="VDM08149.1"/>
    </source>
</evidence>
<dbReference type="GO" id="GO:0030036">
    <property type="term" value="P:actin cytoskeleton organization"/>
    <property type="evidence" value="ECO:0007669"/>
    <property type="project" value="InterPro"/>
</dbReference>
<evidence type="ECO:0000313" key="3">
    <source>
        <dbReference type="Proteomes" id="UP000270924"/>
    </source>
</evidence>
<evidence type="ECO:0000313" key="4">
    <source>
        <dbReference type="WBParaSite" id="maker-PairedContig_4917-snap-gene-0.14-mRNA-1"/>
    </source>
</evidence>
<dbReference type="InterPro" id="IPR011989">
    <property type="entry name" value="ARM-like"/>
</dbReference>
<dbReference type="OMA" id="QEMHDYS"/>
<dbReference type="AlphaFoldDB" id="A0A183XJI0"/>
<accession>A0A183XJI0</accession>
<dbReference type="Proteomes" id="UP000270924">
    <property type="component" value="Unassembled WGS sequence"/>
</dbReference>
<evidence type="ECO:0000259" key="1">
    <source>
        <dbReference type="SMART" id="SM01140"/>
    </source>
</evidence>